<dbReference type="SUPFAM" id="SSF74788">
    <property type="entry name" value="Cullin repeat-like"/>
    <property type="match status" value="1"/>
</dbReference>
<dbReference type="AlphaFoldDB" id="A0A6L2NU62"/>
<comment type="caution">
    <text evidence="1">The sequence shown here is derived from an EMBL/GenBank/DDBJ whole genome shotgun (WGS) entry which is preliminary data.</text>
</comment>
<evidence type="ECO:0000313" key="1">
    <source>
        <dbReference type="EMBL" id="GEU88104.1"/>
    </source>
</evidence>
<dbReference type="InterPro" id="IPR016159">
    <property type="entry name" value="Cullin_repeat-like_dom_sf"/>
</dbReference>
<dbReference type="EMBL" id="BKCJ010009676">
    <property type="protein sequence ID" value="GEU88104.1"/>
    <property type="molecule type" value="Genomic_DNA"/>
</dbReference>
<gene>
    <name evidence="1" type="ORF">Tci_060082</name>
</gene>
<sequence length="169" mass="19229">MSLGGSNTGIEEDFNRYREEFYGSGRMIRVRYEKECCQVYSNVRRNVLDECLVILGVEKLSIEEVVCFDLTDVPVGNPPDSLLAPQWYRLEGGDDPNAADLKCISRRNYGILELLLWKLKIAVNLPPLTAPEVRVKAQLGFQSVRTRRGSVWMHPRLSFRARGAVGYFS</sequence>
<reference evidence="1" key="1">
    <citation type="journal article" date="2019" name="Sci. Rep.">
        <title>Draft genome of Tanacetum cinerariifolium, the natural source of mosquito coil.</title>
        <authorList>
            <person name="Yamashiro T."/>
            <person name="Shiraishi A."/>
            <person name="Satake H."/>
            <person name="Nakayama K."/>
        </authorList>
    </citation>
    <scope>NUCLEOTIDE SEQUENCE</scope>
</reference>
<proteinExistence type="predicted"/>
<accession>A0A6L2NU62</accession>
<name>A0A6L2NU62_TANCI</name>
<dbReference type="Gene3D" id="1.20.1280.170">
    <property type="entry name" value="Exocyst complex component Exo70"/>
    <property type="match status" value="1"/>
</dbReference>
<organism evidence="1">
    <name type="scientific">Tanacetum cinerariifolium</name>
    <name type="common">Dalmatian daisy</name>
    <name type="synonym">Chrysanthemum cinerariifolium</name>
    <dbReference type="NCBI Taxonomy" id="118510"/>
    <lineage>
        <taxon>Eukaryota</taxon>
        <taxon>Viridiplantae</taxon>
        <taxon>Streptophyta</taxon>
        <taxon>Embryophyta</taxon>
        <taxon>Tracheophyta</taxon>
        <taxon>Spermatophyta</taxon>
        <taxon>Magnoliopsida</taxon>
        <taxon>eudicotyledons</taxon>
        <taxon>Gunneridae</taxon>
        <taxon>Pentapetalae</taxon>
        <taxon>asterids</taxon>
        <taxon>campanulids</taxon>
        <taxon>Asterales</taxon>
        <taxon>Asteraceae</taxon>
        <taxon>Asteroideae</taxon>
        <taxon>Anthemideae</taxon>
        <taxon>Anthemidinae</taxon>
        <taxon>Tanacetum</taxon>
    </lineage>
</organism>
<protein>
    <submittedName>
        <fullName evidence="1">Exocyst complex component EXO70B1</fullName>
    </submittedName>
</protein>